<evidence type="ECO:0008006" key="4">
    <source>
        <dbReference type="Google" id="ProtNLM"/>
    </source>
</evidence>
<proteinExistence type="predicted"/>
<dbReference type="Proteomes" id="UP000199673">
    <property type="component" value="Unassembled WGS sequence"/>
</dbReference>
<dbReference type="RefSeq" id="WP_139235814.1">
    <property type="nucleotide sequence ID" value="NZ_FPBF01000001.1"/>
</dbReference>
<name>A0A1I6XSE5_9BACT</name>
<feature type="transmembrane region" description="Helical" evidence="1">
    <location>
        <begin position="156"/>
        <end position="186"/>
    </location>
</feature>
<gene>
    <name evidence="2" type="ORF">SAMN04489724_0632</name>
</gene>
<feature type="transmembrane region" description="Helical" evidence="1">
    <location>
        <begin position="329"/>
        <end position="346"/>
    </location>
</feature>
<keyword evidence="1" id="KW-1133">Transmembrane helix</keyword>
<organism evidence="2 3">
    <name type="scientific">Algoriphagus locisalis</name>
    <dbReference type="NCBI Taxonomy" id="305507"/>
    <lineage>
        <taxon>Bacteria</taxon>
        <taxon>Pseudomonadati</taxon>
        <taxon>Bacteroidota</taxon>
        <taxon>Cytophagia</taxon>
        <taxon>Cytophagales</taxon>
        <taxon>Cyclobacteriaceae</taxon>
        <taxon>Algoriphagus</taxon>
    </lineage>
</organism>
<feature type="transmembrane region" description="Helical" evidence="1">
    <location>
        <begin position="376"/>
        <end position="394"/>
    </location>
</feature>
<keyword evidence="1" id="KW-0812">Transmembrane</keyword>
<protein>
    <recommendedName>
        <fullName evidence="4">Dolichyl-phosphate-mannose-protein mannosyltransferase</fullName>
    </recommendedName>
</protein>
<feature type="transmembrane region" description="Helical" evidence="1">
    <location>
        <begin position="352"/>
        <end position="369"/>
    </location>
</feature>
<sequence>MDKLKSSSNLLFWPLVGLGAIIMVWFLPWRFQVNDDVIMIWIVSGAYTGELENYAVFIHPALSWVLSQLYRLFDFSLSWYSLLWFLGVYYSFLLIHLRIKNSVISPSWALFFNFLTLAISIHLCIFPQFTLVSGFLALSAWVYIFQGNTSGRLTPTLLFLLGISLAILIRAEAFVLVSAGVLFYFLMLKFKFNAYRKLFLAVAVLFTILVGSKELFEQNSKYADFLEFNELRHQVIDHPVFYEKSKDDEFKKDEKWHYFANWFFQNSGVELEDLRAKKQLLDKDYFSLKYISKSFARYWEVQTAELFKGFISVLLLVIFAGLYRRDKKLFFLLIWLSLFFLANHVFHFRGRVVFLFYIVLLFPVLHGDFNKVSSKHLPSLLSLALLVVLLAHFSNFRDESERRNKQLVEFNSLLQESEKSTLLMLEGLPLEYFSREYDQKKQVPFLIHGWISRSPFQEKALNRFGYQSLTDIEKFNLIAVKEKAPFYSKDFMSSISSDFFLDEKLETETLILFKYSKDPTGN</sequence>
<evidence type="ECO:0000313" key="3">
    <source>
        <dbReference type="Proteomes" id="UP000199673"/>
    </source>
</evidence>
<accession>A0A1I6XSE5</accession>
<feature type="transmembrane region" description="Helical" evidence="1">
    <location>
        <begin position="12"/>
        <end position="31"/>
    </location>
</feature>
<feature type="transmembrane region" description="Helical" evidence="1">
    <location>
        <begin position="77"/>
        <end position="99"/>
    </location>
</feature>
<dbReference type="EMBL" id="FPBF01000001">
    <property type="protein sequence ID" value="SFT40953.1"/>
    <property type="molecule type" value="Genomic_DNA"/>
</dbReference>
<keyword evidence="1" id="KW-0472">Membrane</keyword>
<evidence type="ECO:0000256" key="1">
    <source>
        <dbReference type="SAM" id="Phobius"/>
    </source>
</evidence>
<dbReference type="OrthoDB" id="817762at2"/>
<keyword evidence="3" id="KW-1185">Reference proteome</keyword>
<evidence type="ECO:0000313" key="2">
    <source>
        <dbReference type="EMBL" id="SFT40953.1"/>
    </source>
</evidence>
<feature type="transmembrane region" description="Helical" evidence="1">
    <location>
        <begin position="306"/>
        <end position="322"/>
    </location>
</feature>
<dbReference type="AlphaFoldDB" id="A0A1I6XSE5"/>
<feature type="transmembrane region" description="Helical" evidence="1">
    <location>
        <begin position="111"/>
        <end position="144"/>
    </location>
</feature>
<reference evidence="3" key="1">
    <citation type="submission" date="2016-10" db="EMBL/GenBank/DDBJ databases">
        <authorList>
            <person name="Varghese N."/>
            <person name="Submissions S."/>
        </authorList>
    </citation>
    <scope>NUCLEOTIDE SEQUENCE [LARGE SCALE GENOMIC DNA]</scope>
    <source>
        <strain evidence="3">DSM 23445</strain>
    </source>
</reference>